<evidence type="ECO:0000259" key="5">
    <source>
        <dbReference type="Pfam" id="PF03865"/>
    </source>
</evidence>
<keyword evidence="4" id="KW-0732">Signal</keyword>
<proteinExistence type="predicted"/>
<keyword evidence="1" id="KW-1134">Transmembrane beta strand</keyword>
<dbReference type="GO" id="GO:0098046">
    <property type="term" value="C:type V protein secretion system complex"/>
    <property type="evidence" value="ECO:0007669"/>
    <property type="project" value="TreeGrafter"/>
</dbReference>
<dbReference type="InterPro" id="IPR051544">
    <property type="entry name" value="TPS_OM_transporter"/>
</dbReference>
<dbReference type="Gene3D" id="2.40.160.50">
    <property type="entry name" value="membrane protein fhac: a member of the omp85/tpsb transporter family"/>
    <property type="match status" value="1"/>
</dbReference>
<dbReference type="AlphaFoldDB" id="A0A182D6G9"/>
<dbReference type="EMBL" id="AP014854">
    <property type="protein sequence ID" value="BAS00929.1"/>
    <property type="molecule type" value="Genomic_DNA"/>
</dbReference>
<evidence type="ECO:0000256" key="3">
    <source>
        <dbReference type="ARBA" id="ARBA00023237"/>
    </source>
</evidence>
<keyword evidence="1" id="KW-0472">Membrane</keyword>
<dbReference type="GO" id="GO:0046819">
    <property type="term" value="P:protein secretion by the type V secretion system"/>
    <property type="evidence" value="ECO:0007669"/>
    <property type="project" value="TreeGrafter"/>
</dbReference>
<keyword evidence="3" id="KW-0998">Cell outer membrane</keyword>
<evidence type="ECO:0000256" key="1">
    <source>
        <dbReference type="ARBA" id="ARBA00022452"/>
    </source>
</evidence>
<feature type="domain" description="Polypeptide-transport-associated ShlB-type" evidence="6">
    <location>
        <begin position="75"/>
        <end position="152"/>
    </location>
</feature>
<dbReference type="PANTHER" id="PTHR34597:SF6">
    <property type="entry name" value="BLR6126 PROTEIN"/>
    <property type="match status" value="1"/>
</dbReference>
<organism evidence="7">
    <name type="scientific">Blastochloris viridis</name>
    <name type="common">Rhodopseudomonas viridis</name>
    <dbReference type="NCBI Taxonomy" id="1079"/>
    <lineage>
        <taxon>Bacteria</taxon>
        <taxon>Pseudomonadati</taxon>
        <taxon>Pseudomonadota</taxon>
        <taxon>Alphaproteobacteria</taxon>
        <taxon>Hyphomicrobiales</taxon>
        <taxon>Blastochloridaceae</taxon>
        <taxon>Blastochloris</taxon>
    </lineage>
</organism>
<gene>
    <name evidence="7" type="ORF">BV133_3335</name>
</gene>
<reference evidence="7" key="1">
    <citation type="journal article" date="2015" name="Genome Announc.">
        <title>Complete Genome Sequence of the Bacteriochlorophyll b-Producing Photosynthetic Bacterium Blastochloris viridis.</title>
        <authorList>
            <person name="Tsukatani Y."/>
            <person name="Hirose Y."/>
            <person name="Harada J."/>
            <person name="Misawa N."/>
            <person name="Mori K."/>
            <person name="Inoue K."/>
            <person name="Tamiaki H."/>
        </authorList>
    </citation>
    <scope>NUCLEOTIDE SEQUENCE [LARGE SCALE GENOMIC DNA]</scope>
    <source>
        <strain evidence="7">DSM 133</strain>
    </source>
</reference>
<dbReference type="GO" id="GO:0008320">
    <property type="term" value="F:protein transmembrane transporter activity"/>
    <property type="evidence" value="ECO:0007669"/>
    <property type="project" value="TreeGrafter"/>
</dbReference>
<evidence type="ECO:0000256" key="4">
    <source>
        <dbReference type="SAM" id="SignalP"/>
    </source>
</evidence>
<dbReference type="InterPro" id="IPR013686">
    <property type="entry name" value="Polypept-transport_assoc_ShlB"/>
</dbReference>
<keyword evidence="2" id="KW-0812">Transmembrane</keyword>
<dbReference type="RefSeq" id="WP_169788588.1">
    <property type="nucleotide sequence ID" value="NZ_CP012946.1"/>
</dbReference>
<dbReference type="Pfam" id="PF03865">
    <property type="entry name" value="ShlB"/>
    <property type="match status" value="1"/>
</dbReference>
<sequence length="567" mass="61505">MFIVRALAMAELAIAGLAIVAAAGAAAAQPVPIGEAPGREQERFREPVAPRAEPRGPVVELRSTAAPDQADAIRLTVRGVIIEGATVYPPEAFAPLYQDIVGREVTLKAVYDLAQRITAKYGADGYVLSRAVVPPQQLASHGAVVRLRVVEGYVDKVVWPDQLKRYRDVFSAWTARITADRPANIRTLERYLLLGNDLPGLRLRSTLKPSDVNTGAATLVVEAEEKPLDLQLRVDNRGTPSRGPEQYLTAASLNNLFGRHEALQVTYAGTFEARELQYLAGAWRQVLTAEGLTATASYGWSDGKPGTELLKQLRFASRSSVFEAGLSYPVIRSRDKNLTVTGLVFASDSHGDYREFAYADLYTEDRLRGGRLRLDYDVADRLAGITQLSATASFGIDGLGSTPNDSPHASRTGGRVDFTKVEVSIGRLQPLGGGFSVFAYAEAQVSGVTLLAPEECSYGGRTVGRAFDPSELVGDSCWAVSGELRYDLPIPNNLLSRTQLYGYLDHGEVVHDDWTDWPSKTQHGSSAGVGIRLGWNDNLLVDLSAAKPIDGRADDDWRVFVAAVAKY</sequence>
<name>A0A182D6G9_BLAVI</name>
<accession>A0A182D6G9</accession>
<dbReference type="Pfam" id="PF08479">
    <property type="entry name" value="POTRA_2"/>
    <property type="match status" value="1"/>
</dbReference>
<evidence type="ECO:0000256" key="2">
    <source>
        <dbReference type="ARBA" id="ARBA00022692"/>
    </source>
</evidence>
<dbReference type="PATRIC" id="fig|1079.6.peg.1472"/>
<dbReference type="Gene3D" id="3.10.20.310">
    <property type="entry name" value="membrane protein fhac"/>
    <property type="match status" value="1"/>
</dbReference>
<feature type="domain" description="Haemolysin activator HlyB C-terminal" evidence="5">
    <location>
        <begin position="221"/>
        <end position="529"/>
    </location>
</feature>
<dbReference type="KEGG" id="bvr:BVIR_1420"/>
<evidence type="ECO:0000313" key="7">
    <source>
        <dbReference type="EMBL" id="BAS00929.1"/>
    </source>
</evidence>
<protein>
    <submittedName>
        <fullName evidence="7">Hemolysin activation/secretion protein</fullName>
    </submittedName>
</protein>
<feature type="chain" id="PRO_5008116241" evidence="4">
    <location>
        <begin position="29"/>
        <end position="567"/>
    </location>
</feature>
<dbReference type="InterPro" id="IPR005565">
    <property type="entry name" value="Hemolysn_activator_HlyB_C"/>
</dbReference>
<dbReference type="PANTHER" id="PTHR34597">
    <property type="entry name" value="SLR1661 PROTEIN"/>
    <property type="match status" value="1"/>
</dbReference>
<evidence type="ECO:0000259" key="6">
    <source>
        <dbReference type="Pfam" id="PF08479"/>
    </source>
</evidence>
<feature type="signal peptide" evidence="4">
    <location>
        <begin position="1"/>
        <end position="28"/>
    </location>
</feature>